<dbReference type="AlphaFoldDB" id="A0A2K8L878"/>
<dbReference type="GO" id="GO:0003677">
    <property type="term" value="F:DNA binding"/>
    <property type="evidence" value="ECO:0007669"/>
    <property type="project" value="UniProtKB-KW"/>
</dbReference>
<evidence type="ECO:0000259" key="9">
    <source>
        <dbReference type="PROSITE" id="PS51194"/>
    </source>
</evidence>
<gene>
    <name evidence="10" type="ORF">Ga0123462_1207</name>
</gene>
<dbReference type="SUPFAM" id="SSF50249">
    <property type="entry name" value="Nucleic acid-binding proteins"/>
    <property type="match status" value="1"/>
</dbReference>
<dbReference type="InterPro" id="IPR001650">
    <property type="entry name" value="Helicase_C-like"/>
</dbReference>
<keyword evidence="3 10" id="KW-0378">Hydrolase</keyword>
<keyword evidence="4 10" id="KW-0347">Helicase</keyword>
<dbReference type="SMART" id="SM00490">
    <property type="entry name" value="HELICc"/>
    <property type="match status" value="1"/>
</dbReference>
<keyword evidence="7" id="KW-0234">DNA repair</keyword>
<proteinExistence type="predicted"/>
<evidence type="ECO:0000259" key="8">
    <source>
        <dbReference type="PROSITE" id="PS51192"/>
    </source>
</evidence>
<dbReference type="PROSITE" id="PS51192">
    <property type="entry name" value="HELICASE_ATP_BIND_1"/>
    <property type="match status" value="1"/>
</dbReference>
<dbReference type="CDD" id="cd04488">
    <property type="entry name" value="RecG_wedge_OBF"/>
    <property type="match status" value="1"/>
</dbReference>
<accession>A0A2K8L878</accession>
<keyword evidence="11" id="KW-1185">Reference proteome</keyword>
<dbReference type="RefSeq" id="WP_232726374.1">
    <property type="nucleotide sequence ID" value="NZ_CP018800.1"/>
</dbReference>
<dbReference type="SUPFAM" id="SSF52540">
    <property type="entry name" value="P-loop containing nucleoside triphosphate hydrolases"/>
    <property type="match status" value="2"/>
</dbReference>
<keyword evidence="5" id="KW-0067">ATP-binding</keyword>
<sequence length="686" mass="75478">MLVECVTSIVQDKAMYDYLAQPLTRIPGVGTALEKRFIARGIACLGDLLLHLPKEYVDDRHICSITRLQEGASARIIGRIVSKQARGFGRNRQVCIRLADDTGQISLNFFHSGYMMSDARLSEGREISVRGVAERWKGYWQMSHPEWCVTESFQPGFQPVYASLAGLGGRRVGSIVSQALSLIPDTLKSPLDQRLAEQFHLPAMLQAFRQIHHPDSIGHEMLERAIGRLKSEEIIIYLHLMREKKLKAVSPAAALTDGIKSQSMLEEFPFPLTEAQELVWSDISSDLESGSRMHRLLQGDVGAGKTWIAALAMAKVAGSGSQAALLAPTEVLANQHAETLQALFSPLEMEVALLTGSTRSRARREMVGRLQDGSLQLIVGTHALLSEDVQFKHLALALVDEQHRFGVKQRWALAEKTSGNHGAVHLLGMTATPIPRSLALALYGDMDLSIMRGMPPGRKPVETRVIAAEKMKPLAEGMKRILDAEGRIYWIVPRIDEDEDGISVDQRVELLKRYFPDASVIGLHGRMKARDKNSALEAFSSGACKILVSTTVVEVGVNVPEARLIVIEQAENYGLAQLHQLRGRVGRSSDQGYCMLVAGSDVSDASMARLKKMVNCHDGLELAEADLAIRGGGDAVGTRQHGNAGFRLLDTAGDAALIRQWYANLPDFAPDESMQRFWRPFAEATD</sequence>
<evidence type="ECO:0000256" key="6">
    <source>
        <dbReference type="ARBA" id="ARBA00023125"/>
    </source>
</evidence>
<dbReference type="PANTHER" id="PTHR47964:SF1">
    <property type="entry name" value="ATP-DEPENDENT DNA HELICASE HOMOLOG RECG, CHLOROPLASTIC"/>
    <property type="match status" value="1"/>
</dbReference>
<reference evidence="10 11" key="1">
    <citation type="submission" date="2016-12" db="EMBL/GenBank/DDBJ databases">
        <title>Isolation and genomic insights into novel planktonic Zetaproteobacteria from stratified waters of the Chesapeake Bay.</title>
        <authorList>
            <person name="McAllister S.M."/>
            <person name="Kato S."/>
            <person name="Chan C.S."/>
            <person name="Chiu B.K."/>
            <person name="Field E.K."/>
        </authorList>
    </citation>
    <scope>NUCLEOTIDE SEQUENCE [LARGE SCALE GENOMIC DNA]</scope>
    <source>
        <strain evidence="10 11">CP-8</strain>
    </source>
</reference>
<dbReference type="Proteomes" id="UP000231637">
    <property type="component" value="Chromosome"/>
</dbReference>
<evidence type="ECO:0000256" key="7">
    <source>
        <dbReference type="ARBA" id="ARBA00023204"/>
    </source>
</evidence>
<evidence type="ECO:0000313" key="11">
    <source>
        <dbReference type="Proteomes" id="UP000231637"/>
    </source>
</evidence>
<evidence type="ECO:0000256" key="5">
    <source>
        <dbReference type="ARBA" id="ARBA00022840"/>
    </source>
</evidence>
<organism evidence="10 11">
    <name type="scientific">Mariprofundus ferrinatatus</name>
    <dbReference type="NCBI Taxonomy" id="1921087"/>
    <lineage>
        <taxon>Bacteria</taxon>
        <taxon>Pseudomonadati</taxon>
        <taxon>Pseudomonadota</taxon>
        <taxon>Candidatius Mariprofundia</taxon>
        <taxon>Mariprofundales</taxon>
        <taxon>Mariprofundaceae</taxon>
        <taxon>Mariprofundus</taxon>
    </lineage>
</organism>
<feature type="domain" description="Helicase C-terminal" evidence="9">
    <location>
        <begin position="477"/>
        <end position="633"/>
    </location>
</feature>
<dbReference type="InterPro" id="IPR047112">
    <property type="entry name" value="RecG/Mfd"/>
</dbReference>
<dbReference type="GO" id="GO:0006281">
    <property type="term" value="P:DNA repair"/>
    <property type="evidence" value="ECO:0007669"/>
    <property type="project" value="UniProtKB-KW"/>
</dbReference>
<name>A0A2K8L878_9PROT</name>
<keyword evidence="1" id="KW-0547">Nucleotide-binding</keyword>
<dbReference type="PROSITE" id="PS51194">
    <property type="entry name" value="HELICASE_CTER"/>
    <property type="match status" value="1"/>
</dbReference>
<dbReference type="KEGG" id="mfn:Ga0123462_1207"/>
<dbReference type="Pfam" id="PF00271">
    <property type="entry name" value="Helicase_C"/>
    <property type="match status" value="1"/>
</dbReference>
<dbReference type="InterPro" id="IPR011545">
    <property type="entry name" value="DEAD/DEAH_box_helicase_dom"/>
</dbReference>
<evidence type="ECO:0000256" key="4">
    <source>
        <dbReference type="ARBA" id="ARBA00022806"/>
    </source>
</evidence>
<dbReference type="InterPro" id="IPR014001">
    <property type="entry name" value="Helicase_ATP-bd"/>
</dbReference>
<dbReference type="InterPro" id="IPR033454">
    <property type="entry name" value="RecG_wedge"/>
</dbReference>
<dbReference type="GO" id="GO:0005524">
    <property type="term" value="F:ATP binding"/>
    <property type="evidence" value="ECO:0007669"/>
    <property type="project" value="UniProtKB-KW"/>
</dbReference>
<evidence type="ECO:0000256" key="3">
    <source>
        <dbReference type="ARBA" id="ARBA00022801"/>
    </source>
</evidence>
<evidence type="ECO:0000256" key="1">
    <source>
        <dbReference type="ARBA" id="ARBA00022741"/>
    </source>
</evidence>
<dbReference type="InterPro" id="IPR027417">
    <property type="entry name" value="P-loop_NTPase"/>
</dbReference>
<dbReference type="SMART" id="SM00487">
    <property type="entry name" value="DEXDc"/>
    <property type="match status" value="1"/>
</dbReference>
<evidence type="ECO:0000256" key="2">
    <source>
        <dbReference type="ARBA" id="ARBA00022763"/>
    </source>
</evidence>
<dbReference type="GO" id="GO:0003678">
    <property type="term" value="F:DNA helicase activity"/>
    <property type="evidence" value="ECO:0007669"/>
    <property type="project" value="UniProtKB-EC"/>
</dbReference>
<dbReference type="EC" id="3.6.4.12" evidence="10"/>
<dbReference type="GO" id="GO:0016787">
    <property type="term" value="F:hydrolase activity"/>
    <property type="evidence" value="ECO:0007669"/>
    <property type="project" value="UniProtKB-KW"/>
</dbReference>
<dbReference type="EMBL" id="CP018800">
    <property type="protein sequence ID" value="ATX82071.1"/>
    <property type="molecule type" value="Genomic_DNA"/>
</dbReference>
<dbReference type="Gene3D" id="3.40.50.300">
    <property type="entry name" value="P-loop containing nucleotide triphosphate hydrolases"/>
    <property type="match status" value="2"/>
</dbReference>
<keyword evidence="6" id="KW-0238">DNA-binding</keyword>
<keyword evidence="2" id="KW-0227">DNA damage</keyword>
<dbReference type="InterPro" id="IPR012340">
    <property type="entry name" value="NA-bd_OB-fold"/>
</dbReference>
<dbReference type="Pfam" id="PF17191">
    <property type="entry name" value="RecG_wedge"/>
    <property type="match status" value="1"/>
</dbReference>
<dbReference type="Gene3D" id="2.40.50.140">
    <property type="entry name" value="Nucleic acid-binding proteins"/>
    <property type="match status" value="1"/>
</dbReference>
<protein>
    <submittedName>
        <fullName evidence="10">ATP-dependent DNA helicase RecG</fullName>
        <ecNumber evidence="10">3.6.4.12</ecNumber>
    </submittedName>
</protein>
<dbReference type="PANTHER" id="PTHR47964">
    <property type="entry name" value="ATP-DEPENDENT DNA HELICASE HOMOLOG RECG, CHLOROPLASTIC"/>
    <property type="match status" value="1"/>
</dbReference>
<feature type="domain" description="Helicase ATP-binding" evidence="8">
    <location>
        <begin position="286"/>
        <end position="451"/>
    </location>
</feature>
<dbReference type="Pfam" id="PF00270">
    <property type="entry name" value="DEAD"/>
    <property type="match status" value="1"/>
</dbReference>
<evidence type="ECO:0000313" key="10">
    <source>
        <dbReference type="EMBL" id="ATX82071.1"/>
    </source>
</evidence>